<dbReference type="InterPro" id="IPR038050">
    <property type="entry name" value="Neuro_actylchol_rec"/>
</dbReference>
<accession>A0A3P7M277</accession>
<evidence type="ECO:0000259" key="2">
    <source>
        <dbReference type="Pfam" id="PF02932"/>
    </source>
</evidence>
<keyword evidence="1" id="KW-0812">Transmembrane</keyword>
<reference evidence="3 4" key="1">
    <citation type="submission" date="2018-11" db="EMBL/GenBank/DDBJ databases">
        <authorList>
            <consortium name="Pathogen Informatics"/>
        </authorList>
    </citation>
    <scope>NUCLEOTIDE SEQUENCE [LARGE SCALE GENOMIC DNA]</scope>
</reference>
<feature type="transmembrane region" description="Helical" evidence="1">
    <location>
        <begin position="85"/>
        <end position="107"/>
    </location>
</feature>
<dbReference type="InterPro" id="IPR006029">
    <property type="entry name" value="Neurotrans-gated_channel_TM"/>
</dbReference>
<evidence type="ECO:0000256" key="1">
    <source>
        <dbReference type="SAM" id="Phobius"/>
    </source>
</evidence>
<dbReference type="GO" id="GO:0016020">
    <property type="term" value="C:membrane"/>
    <property type="evidence" value="ECO:0007669"/>
    <property type="project" value="InterPro"/>
</dbReference>
<dbReference type="SUPFAM" id="SSF90112">
    <property type="entry name" value="Neurotransmitter-gated ion-channel transmembrane pore"/>
    <property type="match status" value="1"/>
</dbReference>
<dbReference type="GO" id="GO:0006811">
    <property type="term" value="P:monoatomic ion transport"/>
    <property type="evidence" value="ECO:0007669"/>
    <property type="project" value="InterPro"/>
</dbReference>
<dbReference type="EMBL" id="UYYB01140569">
    <property type="protein sequence ID" value="VDM85442.1"/>
    <property type="molecule type" value="Genomic_DNA"/>
</dbReference>
<feature type="non-terminal residue" evidence="3">
    <location>
        <position position="1"/>
    </location>
</feature>
<keyword evidence="1" id="KW-1133">Transmembrane helix</keyword>
<name>A0A3P7M277_STRVU</name>
<dbReference type="OrthoDB" id="5975154at2759"/>
<organism evidence="3 4">
    <name type="scientific">Strongylus vulgaris</name>
    <name type="common">Blood worm</name>
    <dbReference type="NCBI Taxonomy" id="40348"/>
    <lineage>
        <taxon>Eukaryota</taxon>
        <taxon>Metazoa</taxon>
        <taxon>Ecdysozoa</taxon>
        <taxon>Nematoda</taxon>
        <taxon>Chromadorea</taxon>
        <taxon>Rhabditida</taxon>
        <taxon>Rhabditina</taxon>
        <taxon>Rhabditomorpha</taxon>
        <taxon>Strongyloidea</taxon>
        <taxon>Strongylidae</taxon>
        <taxon>Strongylus</taxon>
    </lineage>
</organism>
<dbReference type="Proteomes" id="UP000270094">
    <property type="component" value="Unassembled WGS sequence"/>
</dbReference>
<dbReference type="Pfam" id="PF02932">
    <property type="entry name" value="Neur_chan_memb"/>
    <property type="match status" value="1"/>
</dbReference>
<feature type="domain" description="Neurotransmitter-gated ion-channel transmembrane" evidence="2">
    <location>
        <begin position="39"/>
        <end position="101"/>
    </location>
</feature>
<dbReference type="Gene3D" id="1.20.58.390">
    <property type="entry name" value="Neurotransmitter-gated ion-channel transmembrane domain"/>
    <property type="match status" value="1"/>
</dbReference>
<protein>
    <recommendedName>
        <fullName evidence="2">Neurotransmitter-gated ion-channel transmembrane domain-containing protein</fullName>
    </recommendedName>
</protein>
<keyword evidence="1" id="KW-0472">Membrane</keyword>
<proteinExistence type="predicted"/>
<evidence type="ECO:0000313" key="4">
    <source>
        <dbReference type="Proteomes" id="UP000270094"/>
    </source>
</evidence>
<evidence type="ECO:0000313" key="3">
    <source>
        <dbReference type="EMBL" id="VDM85442.1"/>
    </source>
</evidence>
<keyword evidence="4" id="KW-1185">Reference proteome</keyword>
<sequence length="110" mass="12519">VEVNAKAADDKQLVQRLQVLQKIHDHVKVEVNAKAADDKQLVQRLRVLQKIHDHVKMIREHSDDTEEDGKVALEWRFAAIVVDRLGLISFSVIMVVTTLVISLRAPYLMA</sequence>
<dbReference type="InterPro" id="IPR036719">
    <property type="entry name" value="Neuro-gated_channel_TM_sf"/>
</dbReference>
<dbReference type="AlphaFoldDB" id="A0A3P7M277"/>
<gene>
    <name evidence="3" type="ORF">SVUK_LOCUS20440</name>
</gene>